<dbReference type="InterPro" id="IPR027417">
    <property type="entry name" value="P-loop_NTPase"/>
</dbReference>
<keyword evidence="1 6" id="KW-0547">Nucleotide-binding</keyword>
<evidence type="ECO:0000256" key="3">
    <source>
        <dbReference type="ARBA" id="ARBA00022806"/>
    </source>
</evidence>
<sequence length="686" mass="79877">MNVSIDNKQKEVEEEVTNNIRQLIKNRTSFYFIAGAGSGKTHALIDGVNEFIKLKHLELRSTGQKALCITYTNNAANEIKNRICNENFTKISTIHSFLWETINVHMHELLEEHVIYLKEEVISINSKIYTEDNNKKGINKLRILGKDKVTKIIEKLLNDQSAFYDAYNSNAETFWEYLDYKIGSELLESIKSSAKDIGDAFKNLIKSQKYQNCIDNILSNNSAYQELKYFSSKNIESLHNNIIGHDTLLKYSSRIFRKYPILSEKIIDSHPIIFVDEFQDSEDTTLAIFLELLSYAKDRKKIFCLGFFGDPMQAIYNKEKHTFDPNMVVINKNINRRSHQSIVNCINKIRGENDSIYQHPINIYKTECDLSLEIRPRSEYSYESINSEILKYKGKWNINNDNKLSCLVLKNNMLSELCGFGELFNLINEVYNTEFAKGFEMVSSEFLFTETRNAGRLPIFLYEMILPLYIVKNKNNYPLSEVFSSKHSKKCNLNELIQSARFLNNLGFITLYDYICDFVDKKENAENLTVNSRNVIESVVNFNIQSIDIMVNDIYYKCKFKKTDKTKGLIRKILLTDIQQFYLWLDYLFQSESLNDISYLTCHASKGLEFDNVIIFMDDSFNRNKNYISGFLKSNVDEILDEQLESARRVFYVSCSRAIKNLRVYLYTETGENIDTAVKLFSKNLD</sequence>
<dbReference type="EMBL" id="LUTQ01000079">
    <property type="protein sequence ID" value="OSN05248.1"/>
    <property type="molecule type" value="Genomic_DNA"/>
</dbReference>
<dbReference type="InterPro" id="IPR014016">
    <property type="entry name" value="UvrD-like_ATP-bd"/>
</dbReference>
<proteinExistence type="predicted"/>
<dbReference type="PANTHER" id="PTHR11070">
    <property type="entry name" value="UVRD / RECB / PCRA DNA HELICASE FAMILY MEMBER"/>
    <property type="match status" value="1"/>
</dbReference>
<evidence type="ECO:0000313" key="9">
    <source>
        <dbReference type="Proteomes" id="UP000194040"/>
    </source>
</evidence>
<organism evidence="8 9">
    <name type="scientific">Lonsdalea iberica</name>
    <dbReference type="NCBI Taxonomy" id="1082703"/>
    <lineage>
        <taxon>Bacteria</taxon>
        <taxon>Pseudomonadati</taxon>
        <taxon>Pseudomonadota</taxon>
        <taxon>Gammaproteobacteria</taxon>
        <taxon>Enterobacterales</taxon>
        <taxon>Pectobacteriaceae</taxon>
        <taxon>Lonsdalea</taxon>
    </lineage>
</organism>
<evidence type="ECO:0000256" key="6">
    <source>
        <dbReference type="PROSITE-ProRule" id="PRU00560"/>
    </source>
</evidence>
<evidence type="ECO:0000256" key="2">
    <source>
        <dbReference type="ARBA" id="ARBA00022801"/>
    </source>
</evidence>
<dbReference type="PROSITE" id="PS51198">
    <property type="entry name" value="UVRD_HELICASE_ATP_BIND"/>
    <property type="match status" value="1"/>
</dbReference>
<comment type="caution">
    <text evidence="8">The sequence shown here is derived from an EMBL/GenBank/DDBJ whole genome shotgun (WGS) entry which is preliminary data.</text>
</comment>
<reference evidence="8 9" key="1">
    <citation type="submission" date="2016-02" db="EMBL/GenBank/DDBJ databases">
        <title>Species-wide whole genome sequencing reveals diversity, host range in Lonsdalea quercina.</title>
        <authorList>
            <person name="Li Y."/>
        </authorList>
    </citation>
    <scope>NUCLEOTIDE SEQUENCE [LARGE SCALE GENOMIC DNA]</scope>
    <source>
        <strain evidence="8 9">LMG 26265</strain>
    </source>
</reference>
<dbReference type="RefSeq" id="WP_094102209.1">
    <property type="nucleotide sequence ID" value="NZ_LUTQ01000079.1"/>
</dbReference>
<evidence type="ECO:0000259" key="7">
    <source>
        <dbReference type="PROSITE" id="PS51198"/>
    </source>
</evidence>
<keyword evidence="4 6" id="KW-0067">ATP-binding</keyword>
<feature type="binding site" evidence="6">
    <location>
        <begin position="34"/>
        <end position="41"/>
    </location>
    <ligand>
        <name>ATP</name>
        <dbReference type="ChEBI" id="CHEBI:30616"/>
    </ligand>
</feature>
<feature type="domain" description="UvrD-like helicase ATP-binding" evidence="7">
    <location>
        <begin position="13"/>
        <end position="379"/>
    </location>
</feature>
<dbReference type="SUPFAM" id="SSF52540">
    <property type="entry name" value="P-loop containing nucleoside triphosphate hydrolases"/>
    <property type="match status" value="1"/>
</dbReference>
<evidence type="ECO:0000256" key="4">
    <source>
        <dbReference type="ARBA" id="ARBA00022840"/>
    </source>
</evidence>
<evidence type="ECO:0000256" key="5">
    <source>
        <dbReference type="ARBA" id="ARBA00034923"/>
    </source>
</evidence>
<evidence type="ECO:0000256" key="1">
    <source>
        <dbReference type="ARBA" id="ARBA00022741"/>
    </source>
</evidence>
<dbReference type="Proteomes" id="UP000194040">
    <property type="component" value="Unassembled WGS sequence"/>
</dbReference>
<keyword evidence="2 6" id="KW-0378">Hydrolase</keyword>
<gene>
    <name evidence="8" type="ORF">AU512_15810</name>
</gene>
<dbReference type="Gene3D" id="3.40.50.300">
    <property type="entry name" value="P-loop containing nucleotide triphosphate hydrolases"/>
    <property type="match status" value="2"/>
</dbReference>
<keyword evidence="9" id="KW-1185">Reference proteome</keyword>
<dbReference type="InterPro" id="IPR000212">
    <property type="entry name" value="DNA_helicase_UvrD/REP"/>
</dbReference>
<protein>
    <recommendedName>
        <fullName evidence="5">DNA 3'-5' helicase II</fullName>
    </recommendedName>
</protein>
<dbReference type="Pfam" id="PF00580">
    <property type="entry name" value="UvrD-helicase"/>
    <property type="match status" value="1"/>
</dbReference>
<dbReference type="PANTHER" id="PTHR11070:SF2">
    <property type="entry name" value="ATP-DEPENDENT DNA HELICASE SRS2"/>
    <property type="match status" value="1"/>
</dbReference>
<accession>A0ABX3XCB1</accession>
<evidence type="ECO:0000313" key="8">
    <source>
        <dbReference type="EMBL" id="OSN05248.1"/>
    </source>
</evidence>
<keyword evidence="3 6" id="KW-0347">Helicase</keyword>
<name>A0ABX3XCB1_9GAMM</name>